<organism evidence="2 3">
    <name type="scientific">Plectus sambesii</name>
    <dbReference type="NCBI Taxonomy" id="2011161"/>
    <lineage>
        <taxon>Eukaryota</taxon>
        <taxon>Metazoa</taxon>
        <taxon>Ecdysozoa</taxon>
        <taxon>Nematoda</taxon>
        <taxon>Chromadorea</taxon>
        <taxon>Plectida</taxon>
        <taxon>Plectina</taxon>
        <taxon>Plectoidea</taxon>
        <taxon>Plectidae</taxon>
        <taxon>Plectus</taxon>
    </lineage>
</organism>
<proteinExistence type="predicted"/>
<name>A0A914X339_9BILA</name>
<keyword evidence="1" id="KW-1133">Transmembrane helix</keyword>
<evidence type="ECO:0000256" key="1">
    <source>
        <dbReference type="SAM" id="Phobius"/>
    </source>
</evidence>
<evidence type="ECO:0000313" key="2">
    <source>
        <dbReference type="Proteomes" id="UP000887566"/>
    </source>
</evidence>
<protein>
    <submittedName>
        <fullName evidence="3">Uncharacterized protein</fullName>
    </submittedName>
</protein>
<dbReference type="WBParaSite" id="PSAMB.scaffold623size45401.g7474.t1">
    <property type="protein sequence ID" value="PSAMB.scaffold623size45401.g7474.t1"/>
    <property type="gene ID" value="PSAMB.scaffold623size45401.g7474"/>
</dbReference>
<keyword evidence="1" id="KW-0812">Transmembrane</keyword>
<feature type="transmembrane region" description="Helical" evidence="1">
    <location>
        <begin position="250"/>
        <end position="270"/>
    </location>
</feature>
<dbReference type="Proteomes" id="UP000887566">
    <property type="component" value="Unplaced"/>
</dbReference>
<keyword evidence="2" id="KW-1185">Reference proteome</keyword>
<evidence type="ECO:0000313" key="3">
    <source>
        <dbReference type="WBParaSite" id="PSAMB.scaffold623size45401.g7474.t1"/>
    </source>
</evidence>
<dbReference type="AlphaFoldDB" id="A0A914X339"/>
<sequence length="421" mass="46496">MVDLDEVTKPKKKWGTTFSAALLAVLIMLVAALIVIVIIKLEKNCDKCVTCEESSPSCSSNTVEPLYFTLVSTKVNYTDAINGNYTNVLQSLSSQIHDALTNPAVRSRSAAFTNFDGSNSNILPVAILGISPSPTGFGVVVIGSTVVTGQNLLSPQDATNRLTSHNLTAYVITSQPKFNSPSAYTVTDNDNFHATANNYIHSYINDINTSSDLSHLHLSKLSNATTDTTAITLPDNIYAFLRNPIDCHTASFFFFFFFFSTIYFVIFVNINDFDFLLIVSNFINNNNITVSFNDNGLISKPGFFSVTVSVNIICNNPKLFIFSIPRSIFKRSIIGCLQHFHVHGRNVCSNSKLFIFSSFEFFSTVHIHLLSYFDFDDSNNNMFPSTNAKPPISLPSKYNSITGCVRRNDSGKLFATTAVYC</sequence>
<accession>A0A914X339</accession>
<reference evidence="3" key="1">
    <citation type="submission" date="2022-11" db="UniProtKB">
        <authorList>
            <consortium name="WormBaseParasite"/>
        </authorList>
    </citation>
    <scope>IDENTIFICATION</scope>
</reference>
<feature type="transmembrane region" description="Helical" evidence="1">
    <location>
        <begin position="20"/>
        <end position="39"/>
    </location>
</feature>
<keyword evidence="1" id="KW-0472">Membrane</keyword>